<sequence>MGRRWFAGLGGGAAGAWRPATGVNLGTVPRLRSAGAVSEADFALKCKGPVAAALRYARAVESGRNDLRVRCRSLSVGTVWSRVVLAGAGLAAAAAIASPLSASAEPAPPPPAVPDVNALPLVSPVEYSVMNDRYFAFGTADGLTCAFDRTSGAYGCSGPIPAAPGGANVVSGGAFGAPGFTSAAQPIFQNLGPVKQLPPNTRMSFRTVSCTTDGAATTMCVNAQDQTGFVLTPSGSFVLSSNPLLERPEGTNPYAN</sequence>
<gene>
    <name evidence="1" type="ORF">NCTC10485_03968</name>
</gene>
<dbReference type="Proteomes" id="UP000282551">
    <property type="component" value="Chromosome"/>
</dbReference>
<name>A0A3S4TPE5_MYCCI</name>
<evidence type="ECO:0000313" key="1">
    <source>
        <dbReference type="EMBL" id="VEG49656.1"/>
    </source>
</evidence>
<keyword evidence="2" id="KW-1185">Reference proteome</keyword>
<proteinExistence type="predicted"/>
<evidence type="ECO:0000313" key="2">
    <source>
        <dbReference type="Proteomes" id="UP000282551"/>
    </source>
</evidence>
<dbReference type="AlphaFoldDB" id="A0A3S4TPE5"/>
<reference evidence="1 2" key="1">
    <citation type="submission" date="2018-12" db="EMBL/GenBank/DDBJ databases">
        <authorList>
            <consortium name="Pathogen Informatics"/>
        </authorList>
    </citation>
    <scope>NUCLEOTIDE SEQUENCE [LARGE SCALE GENOMIC DNA]</scope>
    <source>
        <strain evidence="1 2">NCTC10485</strain>
    </source>
</reference>
<protein>
    <submittedName>
        <fullName evidence="1">Uncharacterized protein</fullName>
    </submittedName>
</protein>
<dbReference type="EMBL" id="LR134355">
    <property type="protein sequence ID" value="VEG49656.1"/>
    <property type="molecule type" value="Genomic_DNA"/>
</dbReference>
<organism evidence="1 2">
    <name type="scientific">Mycolicibacterium chitae</name>
    <name type="common">Mycobacterium chitae</name>
    <dbReference type="NCBI Taxonomy" id="1792"/>
    <lineage>
        <taxon>Bacteria</taxon>
        <taxon>Bacillati</taxon>
        <taxon>Actinomycetota</taxon>
        <taxon>Actinomycetes</taxon>
        <taxon>Mycobacteriales</taxon>
        <taxon>Mycobacteriaceae</taxon>
        <taxon>Mycolicibacterium</taxon>
    </lineage>
</organism>
<accession>A0A3S4TPE5</accession>